<dbReference type="EMBL" id="UYJE01004930">
    <property type="protein sequence ID" value="VDI32553.1"/>
    <property type="molecule type" value="Genomic_DNA"/>
</dbReference>
<proteinExistence type="predicted"/>
<gene>
    <name evidence="1" type="ORF">MGAL_10B019177</name>
</gene>
<protein>
    <submittedName>
        <fullName evidence="1">Uncharacterized protein</fullName>
    </submittedName>
</protein>
<comment type="caution">
    <text evidence="1">The sequence shown here is derived from an EMBL/GenBank/DDBJ whole genome shotgun (WGS) entry which is preliminary data.</text>
</comment>
<dbReference type="OrthoDB" id="6194021at2759"/>
<name>A0A8B6EDP5_MYTGA</name>
<evidence type="ECO:0000313" key="2">
    <source>
        <dbReference type="Proteomes" id="UP000596742"/>
    </source>
</evidence>
<accession>A0A8B6EDP5</accession>
<evidence type="ECO:0000313" key="1">
    <source>
        <dbReference type="EMBL" id="VDI32553.1"/>
    </source>
</evidence>
<organism evidence="1 2">
    <name type="scientific">Mytilus galloprovincialis</name>
    <name type="common">Mediterranean mussel</name>
    <dbReference type="NCBI Taxonomy" id="29158"/>
    <lineage>
        <taxon>Eukaryota</taxon>
        <taxon>Metazoa</taxon>
        <taxon>Spiralia</taxon>
        <taxon>Lophotrochozoa</taxon>
        <taxon>Mollusca</taxon>
        <taxon>Bivalvia</taxon>
        <taxon>Autobranchia</taxon>
        <taxon>Pteriomorphia</taxon>
        <taxon>Mytilida</taxon>
        <taxon>Mytiloidea</taxon>
        <taxon>Mytilidae</taxon>
        <taxon>Mytilinae</taxon>
        <taxon>Mytilus</taxon>
    </lineage>
</organism>
<reference evidence="1" key="1">
    <citation type="submission" date="2018-11" db="EMBL/GenBank/DDBJ databases">
        <authorList>
            <person name="Alioto T."/>
            <person name="Alioto T."/>
        </authorList>
    </citation>
    <scope>NUCLEOTIDE SEQUENCE</scope>
</reference>
<sequence length="278" mass="31416">MAACANCNKAFSKKKGDKGYFRFSLENSLTGDQSARDLLTDVTGATFTPVSSKRLGQFVCPECWTRLNDTAKYQNSLNEFWGRTFSDSYISQKKRHSTGSTKTSPIKKARFTSTPCQGNKRYVHRNERQQKIVYQCCCELGPKRSIDIARTKTIPLIPRCQHSESWNSFRGQRTLNDFEQACPLLFNVLRGAVTKRANENSLIRGKSVNLRPQIGTSIACILNARAPKTASFLPSLFSVQFWRGGLKRNVMKQLAHTGICKGYDTTIFIYLGQNQTRL</sequence>
<keyword evidence="2" id="KW-1185">Reference proteome</keyword>
<dbReference type="AlphaFoldDB" id="A0A8B6EDP5"/>
<dbReference type="Proteomes" id="UP000596742">
    <property type="component" value="Unassembled WGS sequence"/>
</dbReference>